<dbReference type="EMBL" id="AP012057">
    <property type="protein sequence ID" value="BAN04385.1"/>
    <property type="molecule type" value="Genomic_DNA"/>
</dbReference>
<dbReference type="Pfam" id="PF13476">
    <property type="entry name" value="AAA_23"/>
    <property type="match status" value="1"/>
</dbReference>
<dbReference type="RefSeq" id="WP_015443632.1">
    <property type="nucleotide sequence ID" value="NC_020520.1"/>
</dbReference>
<dbReference type="SUPFAM" id="SSF52540">
    <property type="entry name" value="P-loop containing nucleoside triphosphate hydrolases"/>
    <property type="match status" value="1"/>
</dbReference>
<dbReference type="Pfam" id="PF13558">
    <property type="entry name" value="SbcC_Walker_B"/>
    <property type="match status" value="1"/>
</dbReference>
<accession>A0A6C7EHD2</accession>
<feature type="domain" description="Rad50/SbcC-type AAA" evidence="6">
    <location>
        <begin position="5"/>
        <end position="159"/>
    </location>
</feature>
<dbReference type="PANTHER" id="PTHR32114:SF2">
    <property type="entry name" value="ABC TRANSPORTER ABCH.3"/>
    <property type="match status" value="1"/>
</dbReference>
<protein>
    <recommendedName>
        <fullName evidence="3">Nuclease SbcCD subunit C</fullName>
    </recommendedName>
</protein>
<dbReference type="KEGG" id="aym:YM304_40710"/>
<proteinExistence type="inferred from homology"/>
<dbReference type="GO" id="GO:0006302">
    <property type="term" value="P:double-strand break repair"/>
    <property type="evidence" value="ECO:0007669"/>
    <property type="project" value="InterPro"/>
</dbReference>
<evidence type="ECO:0000259" key="6">
    <source>
        <dbReference type="Pfam" id="PF13476"/>
    </source>
</evidence>
<dbReference type="Gene3D" id="3.40.50.300">
    <property type="entry name" value="P-loop containing nucleotide triphosphate hydrolases"/>
    <property type="match status" value="2"/>
</dbReference>
<evidence type="ECO:0000313" key="7">
    <source>
        <dbReference type="EMBL" id="BAN04385.1"/>
    </source>
</evidence>
<evidence type="ECO:0000256" key="2">
    <source>
        <dbReference type="ARBA" id="ARBA00011322"/>
    </source>
</evidence>
<gene>
    <name evidence="7" type="primary">sbcC</name>
    <name evidence="7" type="ORF">YM304_40710</name>
</gene>
<reference evidence="7 8" key="1">
    <citation type="journal article" date="2013" name="Int. J. Syst. Evol. Microbiol.">
        <title>Ilumatobacter nonamiense sp. nov. and Ilumatobacter coccineum sp. nov., isolated from seashore sand.</title>
        <authorList>
            <person name="Matsumoto A."/>
            <person name="Kasai H."/>
            <person name="Matsuo Y."/>
            <person name="Shizuri Y."/>
            <person name="Ichikawa N."/>
            <person name="Fujita N."/>
            <person name="Omura S."/>
            <person name="Takahashi Y."/>
        </authorList>
    </citation>
    <scope>NUCLEOTIDE SEQUENCE [LARGE SCALE GENOMIC DNA]</scope>
    <source>
        <strain evidence="8">NBRC 103263 / KCTC 29153 / YM16-304</strain>
    </source>
</reference>
<dbReference type="InterPro" id="IPR038729">
    <property type="entry name" value="Rad50/SbcC_AAA"/>
</dbReference>
<evidence type="ECO:0000256" key="5">
    <source>
        <dbReference type="SAM" id="MobiDB-lite"/>
    </source>
</evidence>
<dbReference type="PANTHER" id="PTHR32114">
    <property type="entry name" value="ABC TRANSPORTER ABCH.3"/>
    <property type="match status" value="1"/>
</dbReference>
<evidence type="ECO:0000256" key="4">
    <source>
        <dbReference type="SAM" id="Coils"/>
    </source>
</evidence>
<dbReference type="AlphaFoldDB" id="A0A6C7EHD2"/>
<dbReference type="Proteomes" id="UP000011863">
    <property type="component" value="Chromosome"/>
</dbReference>
<comment type="subunit">
    <text evidence="2">Heterodimer of SbcC and SbcD.</text>
</comment>
<comment type="similarity">
    <text evidence="1">Belongs to the SMC family. SbcC subfamily.</text>
</comment>
<feature type="coiled-coil region" evidence="4">
    <location>
        <begin position="591"/>
        <end position="618"/>
    </location>
</feature>
<keyword evidence="8" id="KW-1185">Reference proteome</keyword>
<feature type="region of interest" description="Disordered" evidence="5">
    <location>
        <begin position="90"/>
        <end position="114"/>
    </location>
</feature>
<evidence type="ECO:0000313" key="8">
    <source>
        <dbReference type="Proteomes" id="UP000011863"/>
    </source>
</evidence>
<feature type="coiled-coil region" evidence="4">
    <location>
        <begin position="646"/>
        <end position="673"/>
    </location>
</feature>
<sequence length="1012" mass="106722">MRPVKLRFSGLRSYRSDAEIDFADLDLFAIIGDTGAGKSTIIEALCLALYGKKSWSGGISTTDLIADGQDVMRIELEFVADDHPWKVTRARQRNGSSPVDKLESLDRSAPNVDQSRPVTDKIEELIGLNLQQFTRAVVMPQGRFDELLQATETERNKILASILGHGDLEAVQREARNIRDVVAPRADVLQGARSQLPADPTAARDAARMAVDDAEARRAFLAERSGRLAEPAGRASALAAALPTLAAALAAVPAFSVDPAAEVTGLATRCGELEVQLTDARRRAETERTRVSSCDSEITEALAGFSDRDVVLTTKLRLDEAARDLPGDLSHLADAERVVAELEADPPSPTVDPELAVELSEATAKRTTAEAALQTAHHDVAAARASWENLVQARSDEATAAAAATELDADEAAKAETAATSQREVERCAGLVERARTAVSHAEQANRVAAIAGDHRPGDDCPVCSQELPEGFHVAGAADLDAIKLELADLVGAHRNADAAARAAVADHVAAVERASNASRRQADASQAVTATLERAESLGVDTSAETEDEALHRLLTEVSASQALVDAAAEAERVARSALDGAEGERKHRVESYQQELARARSAVAAAEERVARHTQRCEGLPLRWAPSDSDRLDAEMLAAIAGRLDDTLVEIDRLSGERDEAQAAVVAAESDASRIAAEMTEHVVRPAERSVRSTVDHVAAVAAACRTANSAAAALEVDAIDVPGTAGLPADVTPSAIPTLPPAVAAVLERATSALDSARDLAQRARVAHDDAAAAVTAALDATDCASAGELHTALSLAENHLERRRDEFDAIDAQATEAEAIDAKLAVVVPLRENLDVLVASLANRQFVDHLLNLREAELLAEASRRLRDISGDRFAFAPEFGVVSTASGQVRSPDALSGGERFQASLALALALVEIASRGGGRLDAVFVDEGFGSLDANALDDALDALGKVAGGGKMVALISHLRSVAEYVDTVIHVSRDDVLGSSLTLLTEGERDALLSDDMQAGLTT</sequence>
<name>A0A6C7EHD2_ILUCY</name>
<organism evidence="7 8">
    <name type="scientific">Ilumatobacter coccineus (strain NBRC 103263 / KCTC 29153 / YM16-304)</name>
    <dbReference type="NCBI Taxonomy" id="1313172"/>
    <lineage>
        <taxon>Bacteria</taxon>
        <taxon>Bacillati</taxon>
        <taxon>Actinomycetota</taxon>
        <taxon>Acidimicrobiia</taxon>
        <taxon>Acidimicrobiales</taxon>
        <taxon>Ilumatobacteraceae</taxon>
        <taxon>Ilumatobacter</taxon>
    </lineage>
</organism>
<evidence type="ECO:0000256" key="3">
    <source>
        <dbReference type="ARBA" id="ARBA00013368"/>
    </source>
</evidence>
<dbReference type="GO" id="GO:0016887">
    <property type="term" value="F:ATP hydrolysis activity"/>
    <property type="evidence" value="ECO:0007669"/>
    <property type="project" value="InterPro"/>
</dbReference>
<dbReference type="InterPro" id="IPR027417">
    <property type="entry name" value="P-loop_NTPase"/>
</dbReference>
<evidence type="ECO:0000256" key="1">
    <source>
        <dbReference type="ARBA" id="ARBA00006930"/>
    </source>
</evidence>
<keyword evidence="4" id="KW-0175">Coiled coil</keyword>